<dbReference type="KEGG" id="dho:Dia5BBH33_17430"/>
<dbReference type="EMBL" id="AP019697">
    <property type="protein sequence ID" value="BBK25808.1"/>
    <property type="molecule type" value="Genomic_DNA"/>
</dbReference>
<dbReference type="PANTHER" id="PTHR43833">
    <property type="entry name" value="POTASSIUM CHANNEL PROTEIN 2-RELATED-RELATED"/>
    <property type="match status" value="1"/>
</dbReference>
<dbReference type="GO" id="GO:0006813">
    <property type="term" value="P:potassium ion transport"/>
    <property type="evidence" value="ECO:0007669"/>
    <property type="project" value="InterPro"/>
</dbReference>
<dbReference type="PROSITE" id="PS51202">
    <property type="entry name" value="RCK_C"/>
    <property type="match status" value="1"/>
</dbReference>
<dbReference type="Proteomes" id="UP000320585">
    <property type="component" value="Chromosome"/>
</dbReference>
<dbReference type="InterPro" id="IPR006037">
    <property type="entry name" value="RCK_C"/>
</dbReference>
<reference evidence="4" key="1">
    <citation type="submission" date="2019-05" db="EMBL/GenBank/DDBJ databases">
        <title>Complete genome sequencing of Dialister sp. strain 5BBH33.</title>
        <authorList>
            <person name="Sakamoto M."/>
            <person name="Murakami T."/>
            <person name="Mori H."/>
        </authorList>
    </citation>
    <scope>NUCLEOTIDE SEQUENCE [LARGE SCALE GENOMIC DNA]</scope>
    <source>
        <strain evidence="4">5BBH33</strain>
    </source>
</reference>
<keyword evidence="4" id="KW-1185">Reference proteome</keyword>
<name>A0A8D5A2Q3_9FIRM</name>
<feature type="domain" description="RCK N-terminal" evidence="1">
    <location>
        <begin position="1"/>
        <end position="119"/>
    </location>
</feature>
<evidence type="ECO:0000313" key="4">
    <source>
        <dbReference type="Proteomes" id="UP000320585"/>
    </source>
</evidence>
<sequence length="213" mass="23744">MKSILIIGLGRFGSHICMILHDMGHEILVVDTSEERVQKMLPYATNGLVADSTDKSFLESLGIPNFDICLVTIGDDFQSSMETAALLKDLGAKLVVSRASRGIHEKLLRRCGADVTVYPEKQTAFLTALRYGSDSLFEYFIISKDYAVCEVAIPQAWIGKTVGDLNIRKNYHINILALKKGEELTAEITPQTVFTEDHTILILGKKETLEQFY</sequence>
<gene>
    <name evidence="3" type="ORF">Dia5BBH33_17430</name>
</gene>
<dbReference type="InterPro" id="IPR050721">
    <property type="entry name" value="Trk_Ktr_HKT_K-transport"/>
</dbReference>
<dbReference type="Gene3D" id="3.40.50.720">
    <property type="entry name" value="NAD(P)-binding Rossmann-like Domain"/>
    <property type="match status" value="1"/>
</dbReference>
<dbReference type="OrthoDB" id="9776294at2"/>
<organism evidence="3 4">
    <name type="scientific">Dialister hominis</name>
    <dbReference type="NCBI Taxonomy" id="2582419"/>
    <lineage>
        <taxon>Bacteria</taxon>
        <taxon>Bacillati</taxon>
        <taxon>Bacillota</taxon>
        <taxon>Negativicutes</taxon>
        <taxon>Veillonellales</taxon>
        <taxon>Veillonellaceae</taxon>
        <taxon>Dialister</taxon>
    </lineage>
</organism>
<evidence type="ECO:0000259" key="1">
    <source>
        <dbReference type="PROSITE" id="PS51201"/>
    </source>
</evidence>
<dbReference type="InterPro" id="IPR036291">
    <property type="entry name" value="NAD(P)-bd_dom_sf"/>
</dbReference>
<evidence type="ECO:0000259" key="2">
    <source>
        <dbReference type="PROSITE" id="PS51202"/>
    </source>
</evidence>
<dbReference type="PROSITE" id="PS51201">
    <property type="entry name" value="RCK_N"/>
    <property type="match status" value="1"/>
</dbReference>
<dbReference type="Gene3D" id="3.30.70.1450">
    <property type="entry name" value="Regulator of K+ conductance, C-terminal domain"/>
    <property type="match status" value="1"/>
</dbReference>
<dbReference type="InterPro" id="IPR003148">
    <property type="entry name" value="RCK_N"/>
</dbReference>
<dbReference type="SUPFAM" id="SSF116726">
    <property type="entry name" value="TrkA C-terminal domain-like"/>
    <property type="match status" value="1"/>
</dbReference>
<dbReference type="RefSeq" id="WP_022383110.1">
    <property type="nucleotide sequence ID" value="NZ_AP019697.1"/>
</dbReference>
<dbReference type="Pfam" id="PF02080">
    <property type="entry name" value="TrkA_C"/>
    <property type="match status" value="1"/>
</dbReference>
<proteinExistence type="predicted"/>
<dbReference type="Pfam" id="PF02254">
    <property type="entry name" value="TrkA_N"/>
    <property type="match status" value="1"/>
</dbReference>
<dbReference type="AlphaFoldDB" id="A0A8D5A2Q3"/>
<feature type="domain" description="RCK C-terminal" evidence="2">
    <location>
        <begin position="134"/>
        <end position="213"/>
    </location>
</feature>
<protein>
    <submittedName>
        <fullName evidence="3">Potassium transporter TrkA</fullName>
    </submittedName>
</protein>
<dbReference type="SUPFAM" id="SSF51735">
    <property type="entry name" value="NAD(P)-binding Rossmann-fold domains"/>
    <property type="match status" value="1"/>
</dbReference>
<evidence type="ECO:0000313" key="3">
    <source>
        <dbReference type="EMBL" id="BBK25808.1"/>
    </source>
</evidence>
<dbReference type="GeneID" id="92716961"/>
<accession>A0A8D5A2Q3</accession>
<dbReference type="GO" id="GO:0008324">
    <property type="term" value="F:monoatomic cation transmembrane transporter activity"/>
    <property type="evidence" value="ECO:0007669"/>
    <property type="project" value="InterPro"/>
</dbReference>
<dbReference type="PANTHER" id="PTHR43833:SF7">
    <property type="entry name" value="KTR SYSTEM POTASSIUM UPTAKE PROTEIN C"/>
    <property type="match status" value="1"/>
</dbReference>
<dbReference type="InterPro" id="IPR036721">
    <property type="entry name" value="RCK_C_sf"/>
</dbReference>